<dbReference type="InterPro" id="IPR010079">
    <property type="entry name" value="Xanthine_PRibTrfase"/>
</dbReference>
<evidence type="ECO:0000313" key="7">
    <source>
        <dbReference type="EMBL" id="TXJ63192.1"/>
    </source>
</evidence>
<keyword evidence="8" id="KW-1185">Reference proteome</keyword>
<feature type="binding site" evidence="5">
    <location>
        <position position="27"/>
    </location>
    <ligand>
        <name>xanthine</name>
        <dbReference type="ChEBI" id="CHEBI:17712"/>
    </ligand>
</feature>
<dbReference type="OrthoDB" id="9790678at2"/>
<dbReference type="SUPFAM" id="SSF53271">
    <property type="entry name" value="PRTase-like"/>
    <property type="match status" value="1"/>
</dbReference>
<protein>
    <recommendedName>
        <fullName evidence="5 6">Xanthine phosphoribosyltransferase</fullName>
        <shortName evidence="5">XPRTase</shortName>
        <ecNumber evidence="5 6">2.4.2.22</ecNumber>
    </recommendedName>
</protein>
<comment type="pathway">
    <text evidence="5">Purine metabolism; XMP biosynthesis via salvage pathway; XMP from xanthine: step 1/1.</text>
</comment>
<dbReference type="GO" id="GO:0005737">
    <property type="term" value="C:cytoplasm"/>
    <property type="evidence" value="ECO:0007669"/>
    <property type="project" value="UniProtKB-SubCell"/>
</dbReference>
<evidence type="ECO:0000313" key="8">
    <source>
        <dbReference type="Proteomes" id="UP000321612"/>
    </source>
</evidence>
<comment type="function">
    <text evidence="5">Converts the preformed base xanthine, a product of nucleic acid breakdown, to xanthosine 5'-monophosphate (XMP), so it can be reused for RNA or DNA synthesis.</text>
</comment>
<keyword evidence="4 5" id="KW-0660">Purine salvage</keyword>
<evidence type="ECO:0000256" key="6">
    <source>
        <dbReference type="NCBIfam" id="TIGR01744"/>
    </source>
</evidence>
<comment type="caution">
    <text evidence="7">The sequence shown here is derived from an EMBL/GenBank/DDBJ whole genome shotgun (WGS) entry which is preliminary data.</text>
</comment>
<evidence type="ECO:0000256" key="1">
    <source>
        <dbReference type="ARBA" id="ARBA00022490"/>
    </source>
</evidence>
<dbReference type="RefSeq" id="WP_130828464.1">
    <property type="nucleotide sequence ID" value="NZ_SDIK01000010.1"/>
</dbReference>
<accession>A0A5C8GM21</accession>
<keyword evidence="2 5" id="KW-0328">Glycosyltransferase</keyword>
<dbReference type="GO" id="GO:0006166">
    <property type="term" value="P:purine ribonucleoside salvage"/>
    <property type="evidence" value="ECO:0007669"/>
    <property type="project" value="UniProtKB-KW"/>
</dbReference>
<dbReference type="EC" id="2.4.2.22" evidence="5 6"/>
<feature type="binding site" evidence="5">
    <location>
        <position position="155"/>
    </location>
    <ligand>
        <name>xanthine</name>
        <dbReference type="ChEBI" id="CHEBI:17712"/>
    </ligand>
</feature>
<dbReference type="PANTHER" id="PTHR43864">
    <property type="entry name" value="HYPOXANTHINE/GUANINE PHOSPHORIBOSYLTRANSFERASE"/>
    <property type="match status" value="1"/>
</dbReference>
<dbReference type="PANTHER" id="PTHR43864:SF1">
    <property type="entry name" value="XANTHINE PHOSPHORIBOSYLTRANSFERASE"/>
    <property type="match status" value="1"/>
</dbReference>
<evidence type="ECO:0000256" key="4">
    <source>
        <dbReference type="ARBA" id="ARBA00022726"/>
    </source>
</evidence>
<dbReference type="InterPro" id="IPR050118">
    <property type="entry name" value="Pur/Pyrimidine_PRTase"/>
</dbReference>
<organism evidence="7 8">
    <name type="scientific">Prevotella brunnea</name>
    <dbReference type="NCBI Taxonomy" id="2508867"/>
    <lineage>
        <taxon>Bacteria</taxon>
        <taxon>Pseudomonadati</taxon>
        <taxon>Bacteroidota</taxon>
        <taxon>Bacteroidia</taxon>
        <taxon>Bacteroidales</taxon>
        <taxon>Prevotellaceae</taxon>
        <taxon>Prevotella</taxon>
    </lineage>
</organism>
<dbReference type="InterPro" id="IPR029057">
    <property type="entry name" value="PRTase-like"/>
</dbReference>
<dbReference type="Proteomes" id="UP000321612">
    <property type="component" value="Unassembled WGS sequence"/>
</dbReference>
<proteinExistence type="inferred from homology"/>
<dbReference type="HAMAP" id="MF_01184">
    <property type="entry name" value="XPRTase"/>
    <property type="match status" value="1"/>
</dbReference>
<dbReference type="CDD" id="cd06223">
    <property type="entry name" value="PRTases_typeI"/>
    <property type="match status" value="1"/>
</dbReference>
<evidence type="ECO:0000256" key="5">
    <source>
        <dbReference type="HAMAP-Rule" id="MF_01184"/>
    </source>
</evidence>
<comment type="catalytic activity">
    <reaction evidence="5">
        <text>XMP + diphosphate = xanthine + 5-phospho-alpha-D-ribose 1-diphosphate</text>
        <dbReference type="Rhea" id="RHEA:10800"/>
        <dbReference type="ChEBI" id="CHEBI:17712"/>
        <dbReference type="ChEBI" id="CHEBI:33019"/>
        <dbReference type="ChEBI" id="CHEBI:57464"/>
        <dbReference type="ChEBI" id="CHEBI:58017"/>
        <dbReference type="EC" id="2.4.2.22"/>
    </reaction>
</comment>
<reference evidence="8" key="1">
    <citation type="submission" date="2019-05" db="EMBL/GenBank/DDBJ databases">
        <title>Prevotella brunnea sp. nov., isolated from a wound of a patient.</title>
        <authorList>
            <person name="Buhl M."/>
        </authorList>
    </citation>
    <scope>NUCLEOTIDE SEQUENCE [LARGE SCALE GENOMIC DNA]</scope>
    <source>
        <strain evidence="8">A2672</strain>
    </source>
</reference>
<dbReference type="GO" id="GO:0000310">
    <property type="term" value="F:xanthine phosphoribosyltransferase activity"/>
    <property type="evidence" value="ECO:0007669"/>
    <property type="project" value="UniProtKB-UniRule"/>
</dbReference>
<evidence type="ECO:0000256" key="2">
    <source>
        <dbReference type="ARBA" id="ARBA00022676"/>
    </source>
</evidence>
<dbReference type="EMBL" id="SDIK01000010">
    <property type="protein sequence ID" value="TXJ63192.1"/>
    <property type="molecule type" value="Genomic_DNA"/>
</dbReference>
<dbReference type="InterPro" id="IPR000836">
    <property type="entry name" value="PRTase_dom"/>
</dbReference>
<feature type="binding site" evidence="5">
    <location>
        <begin position="127"/>
        <end position="131"/>
    </location>
    <ligand>
        <name>5-phospho-alpha-D-ribose 1-diphosphate</name>
        <dbReference type="ChEBI" id="CHEBI:58017"/>
    </ligand>
</feature>
<name>A0A5C8GM21_9BACT</name>
<dbReference type="NCBIfam" id="TIGR01744">
    <property type="entry name" value="XPRTase"/>
    <property type="match status" value="1"/>
</dbReference>
<comment type="subunit">
    <text evidence="5">Homodimer.</text>
</comment>
<dbReference type="Gene3D" id="3.40.50.2020">
    <property type="match status" value="1"/>
</dbReference>
<dbReference type="UniPathway" id="UPA00602">
    <property type="reaction ID" value="UER00658"/>
</dbReference>
<comment type="similarity">
    <text evidence="5">Belongs to the purine/pyrimidine phosphoribosyltransferase family. Xpt subfamily.</text>
</comment>
<dbReference type="NCBIfam" id="NF006671">
    <property type="entry name" value="PRK09219.1"/>
    <property type="match status" value="1"/>
</dbReference>
<feature type="binding site" evidence="5">
    <location>
        <position position="20"/>
    </location>
    <ligand>
        <name>xanthine</name>
        <dbReference type="ChEBI" id="CHEBI:17712"/>
    </ligand>
</feature>
<comment type="subcellular location">
    <subcellularLocation>
        <location evidence="5">Cytoplasm</location>
    </subcellularLocation>
</comment>
<dbReference type="GO" id="GO:0032265">
    <property type="term" value="P:XMP salvage"/>
    <property type="evidence" value="ECO:0007669"/>
    <property type="project" value="UniProtKB-UniRule"/>
</dbReference>
<sequence length="189" mass="21033">MKALIDRILKDGKCYEGGILKVDKFINHQMDPNLMKQVAVELIRRYASTDINKILTVEASGIAPAIMMGFLLDLPVVFAKKKKPSTMSGMLSTTIFSFTKQREYTVCISKDYLTPNDKVLFVDDFLAYGNAAKGIIDLCQQAGAELVGMGFIIEKAFQHGRDAIEEAGIRCESLAIIDSLNDCRIKIRM</sequence>
<dbReference type="GO" id="GO:0046110">
    <property type="term" value="P:xanthine metabolic process"/>
    <property type="evidence" value="ECO:0007669"/>
    <property type="project" value="UniProtKB-UniRule"/>
</dbReference>
<dbReference type="AlphaFoldDB" id="A0A5C8GM21"/>
<keyword evidence="3 5" id="KW-0808">Transferase</keyword>
<evidence type="ECO:0000256" key="3">
    <source>
        <dbReference type="ARBA" id="ARBA00022679"/>
    </source>
</evidence>
<gene>
    <name evidence="5 7" type="primary">xpt</name>
    <name evidence="7" type="ORF">ETF27_01460</name>
</gene>
<keyword evidence="1 5" id="KW-0963">Cytoplasm</keyword>